<sequence length="294" mass="30931">MDMPNLLEALVTSISVPEEDALLGTYAIAEVMCTKEPRGEAGNNISNAADIDPDFAQDVTGEDGKGRDVDVLQPPSDGESPKDTKLPTFGADQRAFTACVQHTHRQEEIDAVNEAQSSSTVVENAETVTTQSTSDIAAMSTTGTSQRETPTTEVSREATATPAIYQQVTSTTSTETTAPTDASSQAETTPIQADTSTKITSTSMQLTSQPVGTPTEAITARKATTAETKPPSTTEMATTQPKLETTDASTTTAQKQLTLDPVIDVIHQSGLDQTALQGTNFNQVLPSDTDSITA</sequence>
<feature type="compositionally biased region" description="Polar residues" evidence="1">
    <location>
        <begin position="114"/>
        <end position="153"/>
    </location>
</feature>
<organism evidence="2 3">
    <name type="scientific">Batillaria attramentaria</name>
    <dbReference type="NCBI Taxonomy" id="370345"/>
    <lineage>
        <taxon>Eukaryota</taxon>
        <taxon>Metazoa</taxon>
        <taxon>Spiralia</taxon>
        <taxon>Lophotrochozoa</taxon>
        <taxon>Mollusca</taxon>
        <taxon>Gastropoda</taxon>
        <taxon>Caenogastropoda</taxon>
        <taxon>Sorbeoconcha</taxon>
        <taxon>Cerithioidea</taxon>
        <taxon>Batillariidae</taxon>
        <taxon>Batillaria</taxon>
    </lineage>
</organism>
<feature type="compositionally biased region" description="Polar residues" evidence="1">
    <location>
        <begin position="225"/>
        <end position="252"/>
    </location>
</feature>
<reference evidence="2 3" key="1">
    <citation type="journal article" date="2023" name="Sci. Data">
        <title>Genome assembly of the Korean intertidal mud-creeper Batillaria attramentaria.</title>
        <authorList>
            <person name="Patra A.K."/>
            <person name="Ho P.T."/>
            <person name="Jun S."/>
            <person name="Lee S.J."/>
            <person name="Kim Y."/>
            <person name="Won Y.J."/>
        </authorList>
    </citation>
    <scope>NUCLEOTIDE SEQUENCE [LARGE SCALE GENOMIC DNA]</scope>
    <source>
        <strain evidence="2">Wonlab-2016</strain>
    </source>
</reference>
<evidence type="ECO:0000313" key="3">
    <source>
        <dbReference type="Proteomes" id="UP001519460"/>
    </source>
</evidence>
<dbReference type="AlphaFoldDB" id="A0ABD0LA39"/>
<dbReference type="EMBL" id="JACVVK020000069">
    <property type="protein sequence ID" value="KAK7496156.1"/>
    <property type="molecule type" value="Genomic_DNA"/>
</dbReference>
<comment type="caution">
    <text evidence="2">The sequence shown here is derived from an EMBL/GenBank/DDBJ whole genome shotgun (WGS) entry which is preliminary data.</text>
</comment>
<gene>
    <name evidence="2" type="ORF">BaRGS_00012566</name>
</gene>
<name>A0ABD0LA39_9CAEN</name>
<keyword evidence="3" id="KW-1185">Reference proteome</keyword>
<feature type="region of interest" description="Disordered" evidence="1">
    <location>
        <begin position="111"/>
        <end position="252"/>
    </location>
</feature>
<protein>
    <submittedName>
        <fullName evidence="2">Uncharacterized protein</fullName>
    </submittedName>
</protein>
<feature type="region of interest" description="Disordered" evidence="1">
    <location>
        <begin position="43"/>
        <end position="88"/>
    </location>
</feature>
<evidence type="ECO:0000313" key="2">
    <source>
        <dbReference type="EMBL" id="KAK7496156.1"/>
    </source>
</evidence>
<feature type="compositionally biased region" description="Low complexity" evidence="1">
    <location>
        <begin position="169"/>
        <end position="184"/>
    </location>
</feature>
<accession>A0ABD0LA39</accession>
<dbReference type="Proteomes" id="UP001519460">
    <property type="component" value="Unassembled WGS sequence"/>
</dbReference>
<proteinExistence type="predicted"/>
<evidence type="ECO:0000256" key="1">
    <source>
        <dbReference type="SAM" id="MobiDB-lite"/>
    </source>
</evidence>
<feature type="compositionally biased region" description="Polar residues" evidence="1">
    <location>
        <begin position="185"/>
        <end position="212"/>
    </location>
</feature>